<dbReference type="AlphaFoldDB" id="A0A5B7J3M8"/>
<keyword evidence="2" id="KW-1185">Reference proteome</keyword>
<dbReference type="Proteomes" id="UP000324222">
    <property type="component" value="Unassembled WGS sequence"/>
</dbReference>
<protein>
    <submittedName>
        <fullName evidence="1">Uncharacterized protein</fullName>
    </submittedName>
</protein>
<dbReference type="OrthoDB" id="4033880at2759"/>
<evidence type="ECO:0000313" key="2">
    <source>
        <dbReference type="Proteomes" id="UP000324222"/>
    </source>
</evidence>
<accession>A0A5B7J3M8</accession>
<dbReference type="EMBL" id="VSRR010077058">
    <property type="protein sequence ID" value="MPC88217.1"/>
    <property type="molecule type" value="Genomic_DNA"/>
</dbReference>
<reference evidence="1 2" key="1">
    <citation type="submission" date="2019-05" db="EMBL/GenBank/DDBJ databases">
        <title>Another draft genome of Portunus trituberculatus and its Hox gene families provides insights of decapod evolution.</title>
        <authorList>
            <person name="Jeong J.-H."/>
            <person name="Song I."/>
            <person name="Kim S."/>
            <person name="Choi T."/>
            <person name="Kim D."/>
            <person name="Ryu S."/>
            <person name="Kim W."/>
        </authorList>
    </citation>
    <scope>NUCLEOTIDE SEQUENCE [LARGE SCALE GENOMIC DNA]</scope>
    <source>
        <tissue evidence="1">Muscle</tissue>
    </source>
</reference>
<sequence length="85" mass="8614">MMMMGGGPMMGGRMMVPPHPQVPGASVVNGSVVSPMIMQQGGMIGGPRVPLGGVAPNMPATITPMMGMMSQNPVGSMSMPNNMGL</sequence>
<proteinExistence type="predicted"/>
<gene>
    <name evidence="1" type="ORF">E2C01_083115</name>
</gene>
<name>A0A5B7J3M8_PORTR</name>
<evidence type="ECO:0000313" key="1">
    <source>
        <dbReference type="EMBL" id="MPC88217.1"/>
    </source>
</evidence>
<organism evidence="1 2">
    <name type="scientific">Portunus trituberculatus</name>
    <name type="common">Swimming crab</name>
    <name type="synonym">Neptunus trituberculatus</name>
    <dbReference type="NCBI Taxonomy" id="210409"/>
    <lineage>
        <taxon>Eukaryota</taxon>
        <taxon>Metazoa</taxon>
        <taxon>Ecdysozoa</taxon>
        <taxon>Arthropoda</taxon>
        <taxon>Crustacea</taxon>
        <taxon>Multicrustacea</taxon>
        <taxon>Malacostraca</taxon>
        <taxon>Eumalacostraca</taxon>
        <taxon>Eucarida</taxon>
        <taxon>Decapoda</taxon>
        <taxon>Pleocyemata</taxon>
        <taxon>Brachyura</taxon>
        <taxon>Eubrachyura</taxon>
        <taxon>Portunoidea</taxon>
        <taxon>Portunidae</taxon>
        <taxon>Portuninae</taxon>
        <taxon>Portunus</taxon>
    </lineage>
</organism>
<comment type="caution">
    <text evidence="1">The sequence shown here is derived from an EMBL/GenBank/DDBJ whole genome shotgun (WGS) entry which is preliminary data.</text>
</comment>